<keyword evidence="3" id="KW-1185">Reference proteome</keyword>
<dbReference type="Proteomes" id="UP000587527">
    <property type="component" value="Unassembled WGS sequence"/>
</dbReference>
<reference evidence="2 3" key="1">
    <citation type="submission" date="2020-08" db="EMBL/GenBank/DDBJ databases">
        <title>Sequencing the genomes of 1000 actinobacteria strains.</title>
        <authorList>
            <person name="Klenk H.-P."/>
        </authorList>
    </citation>
    <scope>NUCLEOTIDE SEQUENCE [LARGE SCALE GENOMIC DNA]</scope>
    <source>
        <strain evidence="2 3">DSM 45362</strain>
    </source>
</reference>
<feature type="region of interest" description="Disordered" evidence="1">
    <location>
        <begin position="228"/>
        <end position="263"/>
    </location>
</feature>
<name>A0A841C0Y0_9ACTN</name>
<proteinExistence type="predicted"/>
<evidence type="ECO:0000256" key="1">
    <source>
        <dbReference type="SAM" id="MobiDB-lite"/>
    </source>
</evidence>
<dbReference type="RefSeq" id="WP_184844836.1">
    <property type="nucleotide sequence ID" value="NZ_JACHMN010000003.1"/>
</dbReference>
<comment type="caution">
    <text evidence="2">The sequence shown here is derived from an EMBL/GenBank/DDBJ whole genome shotgun (WGS) entry which is preliminary data.</text>
</comment>
<accession>A0A841C0Y0</accession>
<sequence length="263" mass="28786">MTDHRLKGRVKGLFAGQPMDSEPFDEQPPMVPAGPALGQVPHQAPQDSEAERQALQVLVLARRTADEHVSTAQHEAHKIRAEARAWADEVAREVQANAETVRRDADEALADARAKAEQVSRDAQAGVESARRESEKILAAARSKAEQVGKEARAKAAGLEQEAQERYDEIVGSLEEKRGALQQQIATLKKFDRDYRSRLAKFMQGQLRALGVEEEPVEEPEDLLEVDEPLGAPTTAQLLGLADDDTGSHRAVTPRPAGKSRQS</sequence>
<dbReference type="InterPro" id="IPR007793">
    <property type="entry name" value="DivIVA_fam"/>
</dbReference>
<protein>
    <submittedName>
        <fullName evidence="2">Vacuolar-type H+-ATPase subunit H</fullName>
    </submittedName>
</protein>
<gene>
    <name evidence="2" type="ORF">F4553_006950</name>
</gene>
<feature type="region of interest" description="Disordered" evidence="1">
    <location>
        <begin position="1"/>
        <end position="50"/>
    </location>
</feature>
<evidence type="ECO:0000313" key="3">
    <source>
        <dbReference type="Proteomes" id="UP000587527"/>
    </source>
</evidence>
<evidence type="ECO:0000313" key="2">
    <source>
        <dbReference type="EMBL" id="MBB5873516.1"/>
    </source>
</evidence>
<dbReference type="EMBL" id="JACHMN010000003">
    <property type="protein sequence ID" value="MBB5873516.1"/>
    <property type="molecule type" value="Genomic_DNA"/>
</dbReference>
<dbReference type="PANTHER" id="PTHR35794:SF2">
    <property type="entry name" value="CELL DIVISION PROTEIN DIVIVA"/>
    <property type="match status" value="1"/>
</dbReference>
<feature type="compositionally biased region" description="Basic residues" evidence="1">
    <location>
        <begin position="1"/>
        <end position="10"/>
    </location>
</feature>
<dbReference type="PANTHER" id="PTHR35794">
    <property type="entry name" value="CELL DIVISION PROTEIN DIVIVA"/>
    <property type="match status" value="1"/>
</dbReference>
<dbReference type="AlphaFoldDB" id="A0A841C0Y0"/>
<organism evidence="2 3">
    <name type="scientific">Allocatelliglobosispora scoriae</name>
    <dbReference type="NCBI Taxonomy" id="643052"/>
    <lineage>
        <taxon>Bacteria</taxon>
        <taxon>Bacillati</taxon>
        <taxon>Actinomycetota</taxon>
        <taxon>Actinomycetes</taxon>
        <taxon>Micromonosporales</taxon>
        <taxon>Micromonosporaceae</taxon>
        <taxon>Allocatelliglobosispora</taxon>
    </lineage>
</organism>
<feature type="compositionally biased region" description="Basic and acidic residues" evidence="1">
    <location>
        <begin position="143"/>
        <end position="154"/>
    </location>
</feature>
<feature type="region of interest" description="Disordered" evidence="1">
    <location>
        <begin position="112"/>
        <end position="163"/>
    </location>
</feature>